<dbReference type="InterPro" id="IPR037523">
    <property type="entry name" value="VOC_core"/>
</dbReference>
<name>A0ABS9KXY0_9BACT</name>
<dbReference type="PROSITE" id="PS51819">
    <property type="entry name" value="VOC"/>
    <property type="match status" value="1"/>
</dbReference>
<gene>
    <name evidence="2" type="ORF">LZZ85_22990</name>
</gene>
<evidence type="ECO:0000313" key="3">
    <source>
        <dbReference type="Proteomes" id="UP001165367"/>
    </source>
</evidence>
<sequence length="123" mass="13980">MHLSFGRVILFVQHVNALRHFYVDNFQFKVLEEIPDEWVVLNSGICELALHKATPSNTAAGSTAESNVKLVFQTTEDLAGLRELLIRNNVSVMEIKSFEGFPYIHFDGKDPEGNVFQIMQRVN</sequence>
<reference evidence="2" key="1">
    <citation type="submission" date="2022-01" db="EMBL/GenBank/DDBJ databases">
        <authorList>
            <person name="Jo J.-H."/>
            <person name="Im W.-T."/>
        </authorList>
    </citation>
    <scope>NUCLEOTIDE SEQUENCE</scope>
    <source>
        <strain evidence="2">NA20</strain>
    </source>
</reference>
<organism evidence="2 3">
    <name type="scientific">Terrimonas ginsenosidimutans</name>
    <dbReference type="NCBI Taxonomy" id="2908004"/>
    <lineage>
        <taxon>Bacteria</taxon>
        <taxon>Pseudomonadati</taxon>
        <taxon>Bacteroidota</taxon>
        <taxon>Chitinophagia</taxon>
        <taxon>Chitinophagales</taxon>
        <taxon>Chitinophagaceae</taxon>
        <taxon>Terrimonas</taxon>
    </lineage>
</organism>
<accession>A0ABS9KXY0</accession>
<feature type="domain" description="VOC" evidence="1">
    <location>
        <begin position="4"/>
        <end position="121"/>
    </location>
</feature>
<dbReference type="RefSeq" id="WP_237875717.1">
    <property type="nucleotide sequence ID" value="NZ_JAKLTR010000018.1"/>
</dbReference>
<proteinExistence type="predicted"/>
<evidence type="ECO:0000313" key="2">
    <source>
        <dbReference type="EMBL" id="MCG2617180.1"/>
    </source>
</evidence>
<evidence type="ECO:0000259" key="1">
    <source>
        <dbReference type="PROSITE" id="PS51819"/>
    </source>
</evidence>
<dbReference type="Pfam" id="PF00903">
    <property type="entry name" value="Glyoxalase"/>
    <property type="match status" value="1"/>
</dbReference>
<dbReference type="Gene3D" id="3.10.180.10">
    <property type="entry name" value="2,3-Dihydroxybiphenyl 1,2-Dioxygenase, domain 1"/>
    <property type="match status" value="1"/>
</dbReference>
<dbReference type="InterPro" id="IPR004360">
    <property type="entry name" value="Glyas_Fos-R_dOase_dom"/>
</dbReference>
<dbReference type="EMBL" id="JAKLTR010000018">
    <property type="protein sequence ID" value="MCG2617180.1"/>
    <property type="molecule type" value="Genomic_DNA"/>
</dbReference>
<dbReference type="InterPro" id="IPR029068">
    <property type="entry name" value="Glyas_Bleomycin-R_OHBP_Dase"/>
</dbReference>
<keyword evidence="3" id="KW-1185">Reference proteome</keyword>
<comment type="caution">
    <text evidence="2">The sequence shown here is derived from an EMBL/GenBank/DDBJ whole genome shotgun (WGS) entry which is preliminary data.</text>
</comment>
<protein>
    <submittedName>
        <fullName evidence="2">VOC family protein</fullName>
    </submittedName>
</protein>
<dbReference type="SUPFAM" id="SSF54593">
    <property type="entry name" value="Glyoxalase/Bleomycin resistance protein/Dihydroxybiphenyl dioxygenase"/>
    <property type="match status" value="1"/>
</dbReference>
<dbReference type="Proteomes" id="UP001165367">
    <property type="component" value="Unassembled WGS sequence"/>
</dbReference>